<keyword evidence="3" id="KW-1185">Reference proteome</keyword>
<dbReference type="Proteomes" id="UP000004226">
    <property type="component" value="Unassembled WGS sequence"/>
</dbReference>
<feature type="transmembrane region" description="Helical" evidence="1">
    <location>
        <begin position="12"/>
        <end position="29"/>
    </location>
</feature>
<dbReference type="AlphaFoldDB" id="D0GKS2"/>
<dbReference type="RefSeq" id="WP_006807081.1">
    <property type="nucleotide sequence ID" value="NZ_ADAD01000091.1"/>
</dbReference>
<keyword evidence="1" id="KW-1133">Transmembrane helix</keyword>
<name>D0GKS2_9FUSO</name>
<protein>
    <submittedName>
        <fullName evidence="2">Uncharacterized protein</fullName>
    </submittedName>
</protein>
<accession>D0GKS2</accession>
<organism evidence="2 3">
    <name type="scientific">Pseudoleptotrichia goodfellowii F0264</name>
    <dbReference type="NCBI Taxonomy" id="596323"/>
    <lineage>
        <taxon>Bacteria</taxon>
        <taxon>Fusobacteriati</taxon>
        <taxon>Fusobacteriota</taxon>
        <taxon>Fusobacteriia</taxon>
        <taxon>Fusobacteriales</taxon>
        <taxon>Leptotrichiaceae</taxon>
        <taxon>Pseudoleptotrichia</taxon>
    </lineage>
</organism>
<reference evidence="2 3" key="1">
    <citation type="submission" date="2009-10" db="EMBL/GenBank/DDBJ databases">
        <authorList>
            <person name="Harkins D.M."/>
            <person name="Madupu R."/>
            <person name="Durkin A.S."/>
            <person name="Torralba M."/>
            <person name="Methe B."/>
            <person name="Sutton G.G."/>
            <person name="Strausberg R.L."/>
            <person name="Nelson K.E."/>
        </authorList>
    </citation>
    <scope>NUCLEOTIDE SEQUENCE [LARGE SCALE GENOMIC DNA]</scope>
    <source>
        <strain evidence="2 3">F0264</strain>
    </source>
</reference>
<evidence type="ECO:0000313" key="3">
    <source>
        <dbReference type="Proteomes" id="UP000004226"/>
    </source>
</evidence>
<evidence type="ECO:0000256" key="1">
    <source>
        <dbReference type="SAM" id="Phobius"/>
    </source>
</evidence>
<evidence type="ECO:0000313" key="2">
    <source>
        <dbReference type="EMBL" id="EEY35307.1"/>
    </source>
</evidence>
<keyword evidence="1" id="KW-0472">Membrane</keyword>
<gene>
    <name evidence="2" type="ORF">HMPREF0554_2191</name>
</gene>
<comment type="caution">
    <text evidence="2">The sequence shown here is derived from an EMBL/GenBank/DDBJ whole genome shotgun (WGS) entry which is preliminary data.</text>
</comment>
<proteinExistence type="predicted"/>
<sequence>MEKKIIKIIKIIIILMFFCLLFICVNFKFKSEYLIDSPGTDYEKSNRNYISRIEIFDYNLFIDIPYERISEYYLKNIEIIHNDKMIGIIQINKSMGELECNKNKNLCNYVISEKSVSKILNDKKLYKIIRTRFYERDKNYFKFKIFISSKKNNQKEIFIVEDVRIRYKKWYDFEIPYF</sequence>
<keyword evidence="1" id="KW-0812">Transmembrane</keyword>
<dbReference type="EMBL" id="ADAD01000091">
    <property type="protein sequence ID" value="EEY35307.1"/>
    <property type="molecule type" value="Genomic_DNA"/>
</dbReference>